<evidence type="ECO:0000256" key="2">
    <source>
        <dbReference type="ARBA" id="ARBA00011901"/>
    </source>
</evidence>
<evidence type="ECO:0000256" key="3">
    <source>
        <dbReference type="ARBA" id="ARBA00022801"/>
    </source>
</evidence>
<dbReference type="PANTHER" id="PTHR30404:SF0">
    <property type="entry name" value="N-ACETYLMURAMOYL-L-ALANINE AMIDASE AMIC"/>
    <property type="match status" value="1"/>
</dbReference>
<evidence type="ECO:0000259" key="5">
    <source>
        <dbReference type="SMART" id="SM00646"/>
    </source>
</evidence>
<dbReference type="EC" id="3.5.1.28" evidence="2"/>
<feature type="transmembrane region" description="Helical" evidence="4">
    <location>
        <begin position="270"/>
        <end position="289"/>
    </location>
</feature>
<dbReference type="GO" id="GO:0008745">
    <property type="term" value="F:N-acetylmuramoyl-L-alanine amidase activity"/>
    <property type="evidence" value="ECO:0007669"/>
    <property type="project" value="UniProtKB-EC"/>
</dbReference>
<dbReference type="EMBL" id="JBHSDC010000002">
    <property type="protein sequence ID" value="MFC4230479.1"/>
    <property type="molecule type" value="Genomic_DNA"/>
</dbReference>
<dbReference type="Pfam" id="PF01520">
    <property type="entry name" value="Amidase_3"/>
    <property type="match status" value="1"/>
</dbReference>
<dbReference type="InterPro" id="IPR002508">
    <property type="entry name" value="MurNAc-LAA_cat"/>
</dbReference>
<sequence>MLSIAYYFLQVSLCSALMMLYYALILRNKRFHQYNRFYLLSVAILPWLMPLIKIDINKPKEAVSIPIQLFSVIADTNSEFEKTVADKGFQFTWETLIVTMYIAVSGVLLTMLLIAMVKIYKLLKTNSCENLDDVYLVLTQANGTPFSFFKFIFWHTDIDVTTSTGKQMLRHELTHVYEKHSADKLLLQIVLIVGWPNPIFWLLKRELETIHEFIADNKAIDNGDTAALATMLLAAAYPQQRFALTNPFFYSPIKRRIAMLTNNKNPRFSYARRLVVLPLLVVITLLFAFRKKEIKPITLSVASALENVVDAVTNSESIATTGSNATVIGKLTKTYTVVIDAGHGGTDAGAPGIDGKSFEKDIALSIAKLVKAQNANANINIVLTRDNDVFLTPPQRVDYVNKLGADLFVSLHCNSDAPIKTSNGYKASPARGYEVVIPSRERPGMEDCKLLASSINSVFNSSSFAVGQVVQKKVGIWVLQATNCPATLIECGYVSSKEDLKMLKNLSNQQIIATNILKGIETYLVSKENKQEVAVLKEKKSVISGVTPEELEKYDAFVEKFNPYAGHSITDADREWLFSIYQKMTSEQKAKARISFIVTPKIIKKVPTKTQWNDWLTKDRNTVCVDNKLVSKAELSKYAYTDFVGYADYDVLKKGFPNASSMMNNVYLFTKENFKKTNEEYSKRKWWTTIINPKPVDNQINENDTLKNSIGINNKYSNGINKIFEVQVP</sequence>
<gene>
    <name evidence="6" type="ORF">ACFOW1_01155</name>
</gene>
<evidence type="ECO:0000256" key="1">
    <source>
        <dbReference type="ARBA" id="ARBA00001561"/>
    </source>
</evidence>
<comment type="catalytic activity">
    <reaction evidence="1">
        <text>Hydrolyzes the link between N-acetylmuramoyl residues and L-amino acid residues in certain cell-wall glycopeptides.</text>
        <dbReference type="EC" id="3.5.1.28"/>
    </reaction>
</comment>
<proteinExistence type="predicted"/>
<evidence type="ECO:0000313" key="6">
    <source>
        <dbReference type="EMBL" id="MFC4230479.1"/>
    </source>
</evidence>
<feature type="domain" description="MurNAc-LAA" evidence="5">
    <location>
        <begin position="397"/>
        <end position="521"/>
    </location>
</feature>
<keyword evidence="3 6" id="KW-0378">Hydrolase</keyword>
<dbReference type="Proteomes" id="UP001595906">
    <property type="component" value="Unassembled WGS sequence"/>
</dbReference>
<keyword evidence="4" id="KW-0812">Transmembrane</keyword>
<evidence type="ECO:0000313" key="7">
    <source>
        <dbReference type="Proteomes" id="UP001595906"/>
    </source>
</evidence>
<keyword evidence="4" id="KW-0472">Membrane</keyword>
<dbReference type="PANTHER" id="PTHR30404">
    <property type="entry name" value="N-ACETYLMURAMOYL-L-ALANINE AMIDASE"/>
    <property type="match status" value="1"/>
</dbReference>
<dbReference type="RefSeq" id="WP_379011658.1">
    <property type="nucleotide sequence ID" value="NZ_JBHSDC010000002.1"/>
</dbReference>
<organism evidence="6 7">
    <name type="scientific">Parasediminibacterium paludis</name>
    <dbReference type="NCBI Taxonomy" id="908966"/>
    <lineage>
        <taxon>Bacteria</taxon>
        <taxon>Pseudomonadati</taxon>
        <taxon>Bacteroidota</taxon>
        <taxon>Chitinophagia</taxon>
        <taxon>Chitinophagales</taxon>
        <taxon>Chitinophagaceae</taxon>
        <taxon>Parasediminibacterium</taxon>
    </lineage>
</organism>
<dbReference type="SMART" id="SM00646">
    <property type="entry name" value="Ami_3"/>
    <property type="match status" value="1"/>
</dbReference>
<comment type="caution">
    <text evidence="6">The sequence shown here is derived from an EMBL/GenBank/DDBJ whole genome shotgun (WGS) entry which is preliminary data.</text>
</comment>
<dbReference type="SUPFAM" id="SSF53187">
    <property type="entry name" value="Zn-dependent exopeptidases"/>
    <property type="match status" value="1"/>
</dbReference>
<name>A0ABV8PSC6_9BACT</name>
<protein>
    <recommendedName>
        <fullName evidence="2">N-acetylmuramoyl-L-alanine amidase</fullName>
        <ecNumber evidence="2">3.5.1.28</ecNumber>
    </recommendedName>
</protein>
<feature type="transmembrane region" description="Helical" evidence="4">
    <location>
        <begin position="6"/>
        <end position="25"/>
    </location>
</feature>
<dbReference type="CDD" id="cd02696">
    <property type="entry name" value="MurNAc-LAA"/>
    <property type="match status" value="1"/>
</dbReference>
<feature type="transmembrane region" description="Helical" evidence="4">
    <location>
        <begin position="37"/>
        <end position="54"/>
    </location>
</feature>
<dbReference type="Gene3D" id="3.40.630.40">
    <property type="entry name" value="Zn-dependent exopeptidases"/>
    <property type="match status" value="1"/>
</dbReference>
<keyword evidence="7" id="KW-1185">Reference proteome</keyword>
<dbReference type="InterPro" id="IPR050695">
    <property type="entry name" value="N-acetylmuramoyl_amidase_3"/>
</dbReference>
<accession>A0ABV8PSC6</accession>
<feature type="transmembrane region" description="Helical" evidence="4">
    <location>
        <begin position="96"/>
        <end position="117"/>
    </location>
</feature>
<reference evidence="7" key="1">
    <citation type="journal article" date="2019" name="Int. J. Syst. Evol. Microbiol.">
        <title>The Global Catalogue of Microorganisms (GCM) 10K type strain sequencing project: providing services to taxonomists for standard genome sequencing and annotation.</title>
        <authorList>
            <consortium name="The Broad Institute Genomics Platform"/>
            <consortium name="The Broad Institute Genome Sequencing Center for Infectious Disease"/>
            <person name="Wu L."/>
            <person name="Ma J."/>
        </authorList>
    </citation>
    <scope>NUCLEOTIDE SEQUENCE [LARGE SCALE GENOMIC DNA]</scope>
    <source>
        <strain evidence="7">CECT 8010</strain>
    </source>
</reference>
<evidence type="ECO:0000256" key="4">
    <source>
        <dbReference type="SAM" id="Phobius"/>
    </source>
</evidence>
<keyword evidence="4" id="KW-1133">Transmembrane helix</keyword>